<gene>
    <name evidence="1" type="ORF">H9654_04280</name>
</gene>
<name>A0A8X8K2V5_9GAMM</name>
<organism evidence="1 2">
    <name type="scientific">Stenotrophomonas lacuserhaii</name>
    <dbReference type="NCBI Taxonomy" id="2760084"/>
    <lineage>
        <taxon>Bacteria</taxon>
        <taxon>Pseudomonadati</taxon>
        <taxon>Pseudomonadota</taxon>
        <taxon>Gammaproteobacteria</taxon>
        <taxon>Lysobacterales</taxon>
        <taxon>Lysobacteraceae</taxon>
        <taxon>Stenotrophomonas</taxon>
    </lineage>
</organism>
<dbReference type="AlphaFoldDB" id="A0A8X8K2V5"/>
<accession>A0A8X8K2V5</accession>
<evidence type="ECO:0000313" key="1">
    <source>
        <dbReference type="EMBL" id="MBD7953419.1"/>
    </source>
</evidence>
<dbReference type="EMBL" id="JACSQS010000003">
    <property type="protein sequence ID" value="MBD7953419.1"/>
    <property type="molecule type" value="Genomic_DNA"/>
</dbReference>
<comment type="caution">
    <text evidence="1">The sequence shown here is derived from an EMBL/GenBank/DDBJ whole genome shotgun (WGS) entry which is preliminary data.</text>
</comment>
<dbReference type="Proteomes" id="UP000636938">
    <property type="component" value="Unassembled WGS sequence"/>
</dbReference>
<sequence>MKLVVDFSNAQLYGFQVEYDRETRCWLAFSQQVPEPITTAFHRIMDATAASGLEMEDQTRSKNGLRKNGGPLVTLHPDNPGNANNIRFPDAYKGHNAYDIVDSATSRSRLGQNLALELAGATGNNPNWNSIALTLQQAALTFGSIYGSGTITIRITWRDGSTTSYTVTAENVSEAKYSPGQSRDATGNMVPDQSIVEPATAPRYAGAYYFGDANDRARWTRSASHFGVPVSGGSSAGRRMSCSWDGETITCQAM</sequence>
<reference evidence="1 2" key="1">
    <citation type="submission" date="2020-08" db="EMBL/GenBank/DDBJ databases">
        <title>A Genomic Blueprint of the Chicken Gut Microbiome.</title>
        <authorList>
            <person name="Gilroy R."/>
            <person name="Ravi A."/>
            <person name="Getino M."/>
            <person name="Pursley I."/>
            <person name="Horton D.L."/>
            <person name="Alikhan N.-F."/>
            <person name="Baker D."/>
            <person name="Gharbi K."/>
            <person name="Hall N."/>
            <person name="Watson M."/>
            <person name="Adriaenssens E.M."/>
            <person name="Foster-Nyarko E."/>
            <person name="Jarju S."/>
            <person name="Secka A."/>
            <person name="Antonio M."/>
            <person name="Oren A."/>
            <person name="Chaudhuri R."/>
            <person name="La Ragione R.M."/>
            <person name="Hildebrand F."/>
            <person name="Pallen M.J."/>
        </authorList>
    </citation>
    <scope>NUCLEOTIDE SEQUENCE [LARGE SCALE GENOMIC DNA]</scope>
    <source>
        <strain evidence="1 2">Sa5BUN4</strain>
    </source>
</reference>
<evidence type="ECO:0000313" key="2">
    <source>
        <dbReference type="Proteomes" id="UP000636938"/>
    </source>
</evidence>
<keyword evidence="2" id="KW-1185">Reference proteome</keyword>
<protein>
    <submittedName>
        <fullName evidence="1">Uncharacterized protein</fullName>
    </submittedName>
</protein>
<dbReference type="RefSeq" id="WP_191769311.1">
    <property type="nucleotide sequence ID" value="NZ_JACSQS010000003.1"/>
</dbReference>
<proteinExistence type="predicted"/>